<comment type="subcellular location">
    <subcellularLocation>
        <location evidence="1">Cell membrane</location>
    </subcellularLocation>
</comment>
<dbReference type="Pfam" id="PF07714">
    <property type="entry name" value="PK_Tyr_Ser-Thr"/>
    <property type="match status" value="1"/>
</dbReference>
<dbReference type="Gene3D" id="3.30.200.20">
    <property type="entry name" value="Phosphorylase Kinase, domain 1"/>
    <property type="match status" value="1"/>
</dbReference>
<dbReference type="InterPro" id="IPR001245">
    <property type="entry name" value="Ser-Thr/Tyr_kinase_cat_dom"/>
</dbReference>
<dbReference type="Proteomes" id="UP000326396">
    <property type="component" value="Linkage Group LG2"/>
</dbReference>
<dbReference type="PROSITE" id="PS50011">
    <property type="entry name" value="PROTEIN_KINASE_DOM"/>
    <property type="match status" value="1"/>
</dbReference>
<dbReference type="EMBL" id="SZYD01000012">
    <property type="protein sequence ID" value="KAD4585291.1"/>
    <property type="molecule type" value="Genomic_DNA"/>
</dbReference>
<sequence length="238" mass="26801">MGDNMFPHMKEVPAHFRSPTPNLKIFKLSDLKKATNDFSPNLILGEGGSGKVFFGWVEENTLAPSKQGVGMVVAVKRLKKKSSKGSTECKTEVNFLGRLAHPNIIRLLGYCKDDPFHSLVYKYMPNKSFDCFLFSGHLSTKCDIYALGMVLLETITGQKAMDLLRRVGKKKLPKWAARIESNKRNRKKKMDPRLEGMYPQESASKCSELASRCIANNPKHRTSGEEVLLCLEQIYALD</sequence>
<evidence type="ECO:0000313" key="6">
    <source>
        <dbReference type="Proteomes" id="UP000326396"/>
    </source>
</evidence>
<protein>
    <recommendedName>
        <fullName evidence="4">Protein kinase domain-containing protein</fullName>
    </recommendedName>
</protein>
<dbReference type="InterPro" id="IPR000719">
    <property type="entry name" value="Prot_kinase_dom"/>
</dbReference>
<evidence type="ECO:0000256" key="1">
    <source>
        <dbReference type="ARBA" id="ARBA00004236"/>
    </source>
</evidence>
<keyword evidence="3" id="KW-0547">Nucleotide-binding</keyword>
<proteinExistence type="predicted"/>
<dbReference type="GO" id="GO:0004672">
    <property type="term" value="F:protein kinase activity"/>
    <property type="evidence" value="ECO:0007669"/>
    <property type="project" value="InterPro"/>
</dbReference>
<dbReference type="SUPFAM" id="SSF56112">
    <property type="entry name" value="Protein kinase-like (PK-like)"/>
    <property type="match status" value="1"/>
</dbReference>
<dbReference type="PROSITE" id="PS00107">
    <property type="entry name" value="PROTEIN_KINASE_ATP"/>
    <property type="match status" value="1"/>
</dbReference>
<dbReference type="InterPro" id="IPR017441">
    <property type="entry name" value="Protein_kinase_ATP_BS"/>
</dbReference>
<dbReference type="InterPro" id="IPR050823">
    <property type="entry name" value="Plant_Ser_Thr_Prot_Kinase"/>
</dbReference>
<keyword evidence="2" id="KW-1003">Cell membrane</keyword>
<keyword evidence="3" id="KW-0067">ATP-binding</keyword>
<dbReference type="GO" id="GO:0005524">
    <property type="term" value="F:ATP binding"/>
    <property type="evidence" value="ECO:0007669"/>
    <property type="project" value="UniProtKB-UniRule"/>
</dbReference>
<feature type="binding site" evidence="3">
    <location>
        <position position="76"/>
    </location>
    <ligand>
        <name>ATP</name>
        <dbReference type="ChEBI" id="CHEBI:30616"/>
    </ligand>
</feature>
<evidence type="ECO:0000256" key="2">
    <source>
        <dbReference type="ARBA" id="ARBA00022475"/>
    </source>
</evidence>
<keyword evidence="6" id="KW-1185">Reference proteome</keyword>
<evidence type="ECO:0000259" key="4">
    <source>
        <dbReference type="PROSITE" id="PS50011"/>
    </source>
</evidence>
<evidence type="ECO:0000313" key="5">
    <source>
        <dbReference type="EMBL" id="KAD4585291.1"/>
    </source>
</evidence>
<keyword evidence="2" id="KW-0472">Membrane</keyword>
<dbReference type="AlphaFoldDB" id="A0A5N6NBR0"/>
<dbReference type="OrthoDB" id="4062651at2759"/>
<name>A0A5N6NBR0_9ASTR</name>
<accession>A0A5N6NBR0</accession>
<dbReference type="PANTHER" id="PTHR45621">
    <property type="entry name" value="OS01G0588500 PROTEIN-RELATED"/>
    <property type="match status" value="1"/>
</dbReference>
<organism evidence="5 6">
    <name type="scientific">Mikania micrantha</name>
    <name type="common">bitter vine</name>
    <dbReference type="NCBI Taxonomy" id="192012"/>
    <lineage>
        <taxon>Eukaryota</taxon>
        <taxon>Viridiplantae</taxon>
        <taxon>Streptophyta</taxon>
        <taxon>Embryophyta</taxon>
        <taxon>Tracheophyta</taxon>
        <taxon>Spermatophyta</taxon>
        <taxon>Magnoliopsida</taxon>
        <taxon>eudicotyledons</taxon>
        <taxon>Gunneridae</taxon>
        <taxon>Pentapetalae</taxon>
        <taxon>asterids</taxon>
        <taxon>campanulids</taxon>
        <taxon>Asterales</taxon>
        <taxon>Asteraceae</taxon>
        <taxon>Asteroideae</taxon>
        <taxon>Heliantheae alliance</taxon>
        <taxon>Eupatorieae</taxon>
        <taxon>Mikania</taxon>
    </lineage>
</organism>
<reference evidence="5 6" key="1">
    <citation type="submission" date="2019-05" db="EMBL/GenBank/DDBJ databases">
        <title>Mikania micrantha, genome provides insights into the molecular mechanism of rapid growth.</title>
        <authorList>
            <person name="Liu B."/>
        </authorList>
    </citation>
    <scope>NUCLEOTIDE SEQUENCE [LARGE SCALE GENOMIC DNA]</scope>
    <source>
        <strain evidence="5">NLD-2019</strain>
        <tissue evidence="5">Leaf</tissue>
    </source>
</reference>
<gene>
    <name evidence="5" type="ORF">E3N88_22892</name>
</gene>
<dbReference type="InterPro" id="IPR011009">
    <property type="entry name" value="Kinase-like_dom_sf"/>
</dbReference>
<evidence type="ECO:0000256" key="3">
    <source>
        <dbReference type="PROSITE-ProRule" id="PRU10141"/>
    </source>
</evidence>
<comment type="caution">
    <text evidence="5">The sequence shown here is derived from an EMBL/GenBank/DDBJ whole genome shotgun (WGS) entry which is preliminary data.</text>
</comment>
<feature type="domain" description="Protein kinase" evidence="4">
    <location>
        <begin position="38"/>
        <end position="238"/>
    </location>
</feature>
<dbReference type="Gene3D" id="1.10.510.10">
    <property type="entry name" value="Transferase(Phosphotransferase) domain 1"/>
    <property type="match status" value="1"/>
</dbReference>
<dbReference type="GO" id="GO:0005886">
    <property type="term" value="C:plasma membrane"/>
    <property type="evidence" value="ECO:0007669"/>
    <property type="project" value="UniProtKB-SubCell"/>
</dbReference>